<evidence type="ECO:0000256" key="6">
    <source>
        <dbReference type="ARBA" id="ARBA00022801"/>
    </source>
</evidence>
<evidence type="ECO:0000256" key="9">
    <source>
        <dbReference type="SAM" id="MobiDB-lite"/>
    </source>
</evidence>
<keyword evidence="11" id="KW-1185">Reference proteome</keyword>
<evidence type="ECO:0000313" key="10">
    <source>
        <dbReference type="EMBL" id="EHN11102.1"/>
    </source>
</evidence>
<dbReference type="CDD" id="cd09725">
    <property type="entry name" value="Cas2_I_II_III"/>
    <property type="match status" value="1"/>
</dbReference>
<comment type="cofactor">
    <cofactor evidence="1">
        <name>Mg(2+)</name>
        <dbReference type="ChEBI" id="CHEBI:18420"/>
    </cofactor>
</comment>
<evidence type="ECO:0000256" key="3">
    <source>
        <dbReference type="ARBA" id="ARBA00022722"/>
    </source>
</evidence>
<dbReference type="GO" id="GO:0004521">
    <property type="term" value="F:RNA endonuclease activity"/>
    <property type="evidence" value="ECO:0007669"/>
    <property type="project" value="InterPro"/>
</dbReference>
<name>H0E5E5_9ACTN</name>
<dbReference type="GO" id="GO:0046872">
    <property type="term" value="F:metal ion binding"/>
    <property type="evidence" value="ECO:0007669"/>
    <property type="project" value="UniProtKB-KW"/>
</dbReference>
<comment type="caution">
    <text evidence="10">The sequence shown here is derived from an EMBL/GenBank/DDBJ whole genome shotgun (WGS) entry which is preliminary data.</text>
</comment>
<keyword evidence="3" id="KW-0540">Nuclease</keyword>
<protein>
    <recommendedName>
        <fullName evidence="12">CRISPR-associated protein Cas2</fullName>
    </recommendedName>
</protein>
<comment type="similarity">
    <text evidence="2">Belongs to the CRISPR-associated endoribonuclease Cas2 protein family.</text>
</comment>
<gene>
    <name evidence="10" type="ORF">PAI11_20360</name>
</gene>
<evidence type="ECO:0000256" key="4">
    <source>
        <dbReference type="ARBA" id="ARBA00022723"/>
    </source>
</evidence>
<reference evidence="10 11" key="1">
    <citation type="journal article" date="2013" name="Biodegradation">
        <title>Quantitative proteomic analysis of ibuprofen-degrading Patulibacter sp. strain I11.</title>
        <authorList>
            <person name="Almeida B."/>
            <person name="Kjeldal H."/>
            <person name="Lolas I."/>
            <person name="Knudsen A.D."/>
            <person name="Carvalho G."/>
            <person name="Nielsen K.L."/>
            <person name="Barreto Crespo M.T."/>
            <person name="Stensballe A."/>
            <person name="Nielsen J.L."/>
        </authorList>
    </citation>
    <scope>NUCLEOTIDE SEQUENCE [LARGE SCALE GENOMIC DNA]</scope>
    <source>
        <strain evidence="10 11">I11</strain>
    </source>
</reference>
<dbReference type="GO" id="GO:0016787">
    <property type="term" value="F:hydrolase activity"/>
    <property type="evidence" value="ECO:0007669"/>
    <property type="project" value="UniProtKB-KW"/>
</dbReference>
<dbReference type="NCBIfam" id="TIGR01573">
    <property type="entry name" value="cas2"/>
    <property type="match status" value="1"/>
</dbReference>
<organism evidence="10 11">
    <name type="scientific">Patulibacter medicamentivorans</name>
    <dbReference type="NCBI Taxonomy" id="1097667"/>
    <lineage>
        <taxon>Bacteria</taxon>
        <taxon>Bacillati</taxon>
        <taxon>Actinomycetota</taxon>
        <taxon>Thermoleophilia</taxon>
        <taxon>Solirubrobacterales</taxon>
        <taxon>Patulibacteraceae</taxon>
        <taxon>Patulibacter</taxon>
    </lineage>
</organism>
<sequence>MHDVVVDHGERLQYSVYVCDLTRQELVALRAALRRELHLDEDHVAIFDLGPPQGRASRRVEHLGRAPKISDEDEPAIW</sequence>
<dbReference type="GO" id="GO:0051607">
    <property type="term" value="P:defense response to virus"/>
    <property type="evidence" value="ECO:0007669"/>
    <property type="project" value="UniProtKB-KW"/>
</dbReference>
<evidence type="ECO:0000256" key="5">
    <source>
        <dbReference type="ARBA" id="ARBA00022759"/>
    </source>
</evidence>
<dbReference type="InterPro" id="IPR021127">
    <property type="entry name" value="CRISPR_associated_Cas2"/>
</dbReference>
<keyword evidence="6" id="KW-0378">Hydrolase</keyword>
<dbReference type="Gene3D" id="3.30.70.240">
    <property type="match status" value="1"/>
</dbReference>
<feature type="region of interest" description="Disordered" evidence="9">
    <location>
        <begin position="54"/>
        <end position="78"/>
    </location>
</feature>
<keyword evidence="4" id="KW-0479">Metal-binding</keyword>
<evidence type="ECO:0008006" key="12">
    <source>
        <dbReference type="Google" id="ProtNLM"/>
    </source>
</evidence>
<evidence type="ECO:0000256" key="8">
    <source>
        <dbReference type="ARBA" id="ARBA00023118"/>
    </source>
</evidence>
<evidence type="ECO:0000313" key="11">
    <source>
        <dbReference type="Proteomes" id="UP000005143"/>
    </source>
</evidence>
<dbReference type="EMBL" id="AGUD01000163">
    <property type="protein sequence ID" value="EHN11102.1"/>
    <property type="molecule type" value="Genomic_DNA"/>
</dbReference>
<accession>H0E5E5</accession>
<evidence type="ECO:0000256" key="7">
    <source>
        <dbReference type="ARBA" id="ARBA00022842"/>
    </source>
</evidence>
<dbReference type="SUPFAM" id="SSF143430">
    <property type="entry name" value="TTP0101/SSO1404-like"/>
    <property type="match status" value="1"/>
</dbReference>
<keyword evidence="8" id="KW-0051">Antiviral defense</keyword>
<keyword evidence="7" id="KW-0460">Magnesium</keyword>
<dbReference type="Pfam" id="PF09827">
    <property type="entry name" value="CRISPR_Cas2"/>
    <property type="match status" value="1"/>
</dbReference>
<dbReference type="Proteomes" id="UP000005143">
    <property type="component" value="Unassembled WGS sequence"/>
</dbReference>
<evidence type="ECO:0000256" key="1">
    <source>
        <dbReference type="ARBA" id="ARBA00001946"/>
    </source>
</evidence>
<evidence type="ECO:0000256" key="2">
    <source>
        <dbReference type="ARBA" id="ARBA00009959"/>
    </source>
</evidence>
<proteinExistence type="inferred from homology"/>
<feature type="compositionally biased region" description="Basic and acidic residues" evidence="9">
    <location>
        <begin position="58"/>
        <end position="70"/>
    </location>
</feature>
<dbReference type="GO" id="GO:0043571">
    <property type="term" value="P:maintenance of CRISPR repeat elements"/>
    <property type="evidence" value="ECO:0007669"/>
    <property type="project" value="InterPro"/>
</dbReference>
<dbReference type="AlphaFoldDB" id="H0E5E5"/>
<dbReference type="InterPro" id="IPR019199">
    <property type="entry name" value="Virulence_VapD/CRISPR_Cas2"/>
</dbReference>
<keyword evidence="5" id="KW-0255">Endonuclease</keyword>